<evidence type="ECO:0000256" key="1">
    <source>
        <dbReference type="ARBA" id="ARBA00004418"/>
    </source>
</evidence>
<sequence>MLTLLLAMVYGQQALAELTIEITQGSDSSVSVAVVPFGGSSPEDVASIINSDLKRTGQFDPFDPNNMLSMPHTENDVVYADWRKSDVEYLVVGNINSGGGRYEANYSILDVVRQQSLASGKIASTNVRKLAHRISDQVYEKITGIRGAFDTKIMYVTAERLGGQRSRYQLNYADADGYNARAIFTSSEPILSPTWSPDNKKVAYVSFKGGRPGIYIQDLATGKQRRITNYKGLNSSPAWSPDGRQLAVVLSKGGNPDIYLVDVNSGALRQITKHFGIDTEPSWMPDGSAIVFTSNRGGSPQIYKTTLATGKTERVTFEGKYNARARVFPDGKQIAMVHKGQGVAQFNIAVLELETGRMRLLTSTSLDESPSVAPNGTMLLYGAMQGQRGVLSAVSADGAVKLNLPSKQGDVREPAWSNFTY</sequence>
<comment type="similarity">
    <text evidence="2 5">Belongs to the TolB family.</text>
</comment>
<dbReference type="HAMAP" id="MF_00671">
    <property type="entry name" value="TolB"/>
    <property type="match status" value="1"/>
</dbReference>
<dbReference type="SUPFAM" id="SSF52964">
    <property type="entry name" value="TolB, N-terminal domain"/>
    <property type="match status" value="1"/>
</dbReference>
<comment type="caution">
    <text evidence="7">The sequence shown here is derived from an EMBL/GenBank/DDBJ whole genome shotgun (WGS) entry which is preliminary data.</text>
</comment>
<dbReference type="Gene3D" id="3.40.50.10070">
    <property type="entry name" value="TolB, N-terminal domain"/>
    <property type="match status" value="1"/>
</dbReference>
<evidence type="ECO:0000313" key="7">
    <source>
        <dbReference type="EMBL" id="RDH43104.1"/>
    </source>
</evidence>
<dbReference type="GO" id="GO:0017038">
    <property type="term" value="P:protein import"/>
    <property type="evidence" value="ECO:0007669"/>
    <property type="project" value="InterPro"/>
</dbReference>
<dbReference type="Gene3D" id="2.120.10.30">
    <property type="entry name" value="TolB, C-terminal domain"/>
    <property type="match status" value="1"/>
</dbReference>
<evidence type="ECO:0000259" key="6">
    <source>
        <dbReference type="Pfam" id="PF04052"/>
    </source>
</evidence>
<dbReference type="NCBIfam" id="TIGR02800">
    <property type="entry name" value="propeller_TolB"/>
    <property type="match status" value="1"/>
</dbReference>
<evidence type="ECO:0000256" key="4">
    <source>
        <dbReference type="ARBA" id="ARBA00022764"/>
    </source>
</evidence>
<dbReference type="Pfam" id="PF04052">
    <property type="entry name" value="TolB_N"/>
    <property type="match status" value="1"/>
</dbReference>
<dbReference type="SUPFAM" id="SSF69304">
    <property type="entry name" value="Tricorn protease N-terminal domain"/>
    <property type="match status" value="1"/>
</dbReference>
<dbReference type="GO" id="GO:0042597">
    <property type="term" value="C:periplasmic space"/>
    <property type="evidence" value="ECO:0007669"/>
    <property type="project" value="UniProtKB-SubCell"/>
</dbReference>
<dbReference type="Proteomes" id="UP000257039">
    <property type="component" value="Unassembled WGS sequence"/>
</dbReference>
<evidence type="ECO:0000256" key="3">
    <source>
        <dbReference type="ARBA" id="ARBA00022729"/>
    </source>
</evidence>
<dbReference type="InterPro" id="IPR014167">
    <property type="entry name" value="Tol-Pal_TolB"/>
</dbReference>
<keyword evidence="4 5" id="KW-0574">Periplasm</keyword>
<comment type="subunit">
    <text evidence="5">The Tol-Pal system is composed of five core proteins: the inner membrane proteins TolA, TolQ and TolR, the periplasmic protein TolB and the outer membrane protein Pal. They form a network linking the inner and outer membranes and the peptidoglycan layer.</text>
</comment>
<keyword evidence="5" id="KW-0132">Cell division</keyword>
<accession>A0A4P9VL30</accession>
<dbReference type="EMBL" id="NDXW01000001">
    <property type="protein sequence ID" value="RDH43104.1"/>
    <property type="molecule type" value="Genomic_DNA"/>
</dbReference>
<keyword evidence="5" id="KW-0131">Cell cycle</keyword>
<organism evidence="7 8">
    <name type="scientific">Zooshikella ganghwensis</name>
    <dbReference type="NCBI Taxonomy" id="202772"/>
    <lineage>
        <taxon>Bacteria</taxon>
        <taxon>Pseudomonadati</taxon>
        <taxon>Pseudomonadota</taxon>
        <taxon>Gammaproteobacteria</taxon>
        <taxon>Oceanospirillales</taxon>
        <taxon>Zooshikellaceae</taxon>
        <taxon>Zooshikella</taxon>
    </lineage>
</organism>
<dbReference type="InterPro" id="IPR011042">
    <property type="entry name" value="6-blade_b-propeller_TolB-like"/>
</dbReference>
<gene>
    <name evidence="5 7" type="primary">tolB</name>
    <name evidence="7" type="ORF">B9G39_06365</name>
</gene>
<evidence type="ECO:0000256" key="5">
    <source>
        <dbReference type="HAMAP-Rule" id="MF_00671"/>
    </source>
</evidence>
<evidence type="ECO:0000313" key="8">
    <source>
        <dbReference type="Proteomes" id="UP000257039"/>
    </source>
</evidence>
<comment type="subcellular location">
    <subcellularLocation>
        <location evidence="1 5">Periplasm</location>
    </subcellularLocation>
</comment>
<dbReference type="PANTHER" id="PTHR36842:SF1">
    <property type="entry name" value="PROTEIN TOLB"/>
    <property type="match status" value="1"/>
</dbReference>
<dbReference type="InterPro" id="IPR011659">
    <property type="entry name" value="WD40"/>
</dbReference>
<feature type="domain" description="TolB N-terminal" evidence="6">
    <location>
        <begin position="18"/>
        <end position="117"/>
    </location>
</feature>
<evidence type="ECO:0000256" key="2">
    <source>
        <dbReference type="ARBA" id="ARBA00009820"/>
    </source>
</evidence>
<dbReference type="InterPro" id="IPR007195">
    <property type="entry name" value="TolB_N"/>
</dbReference>
<dbReference type="Pfam" id="PF07676">
    <property type="entry name" value="PD40"/>
    <property type="match status" value="4"/>
</dbReference>
<comment type="function">
    <text evidence="5">Part of the Tol-Pal system, which plays a role in outer membrane invagination during cell division and is important for maintaining outer membrane integrity.</text>
</comment>
<name>A0A4P9VL30_9GAMM</name>
<keyword evidence="3 5" id="KW-0732">Signal</keyword>
<proteinExistence type="inferred from homology"/>
<reference evidence="7 8" key="1">
    <citation type="submission" date="2017-04" db="EMBL/GenBank/DDBJ databases">
        <title>Draft genome sequence of Zooshikella ganghwensis VG4 isolated from Red Sea sediments.</title>
        <authorList>
            <person name="Rehman Z."/>
            <person name="Alam I."/>
            <person name="Kamau A."/>
            <person name="Bajic V."/>
            <person name="Leiknes T."/>
        </authorList>
    </citation>
    <scope>NUCLEOTIDE SEQUENCE [LARGE SCALE GENOMIC DNA]</scope>
    <source>
        <strain evidence="7 8">VG4</strain>
    </source>
</reference>
<dbReference type="GO" id="GO:0051301">
    <property type="term" value="P:cell division"/>
    <property type="evidence" value="ECO:0007669"/>
    <property type="project" value="UniProtKB-UniRule"/>
</dbReference>
<keyword evidence="8" id="KW-1185">Reference proteome</keyword>
<protein>
    <recommendedName>
        <fullName evidence="5">Tol-Pal system protein TolB</fullName>
    </recommendedName>
</protein>
<dbReference type="PANTHER" id="PTHR36842">
    <property type="entry name" value="PROTEIN TOLB HOMOLOG"/>
    <property type="match status" value="1"/>
</dbReference>
<dbReference type="AlphaFoldDB" id="A0A4P9VL30"/>